<organism evidence="2 3">
    <name type="scientific">Saguinus oedipus</name>
    <name type="common">Cotton-top tamarin</name>
    <name type="synonym">Oedipomidas oedipus</name>
    <dbReference type="NCBI Taxonomy" id="9490"/>
    <lineage>
        <taxon>Eukaryota</taxon>
        <taxon>Metazoa</taxon>
        <taxon>Chordata</taxon>
        <taxon>Craniata</taxon>
        <taxon>Vertebrata</taxon>
        <taxon>Euteleostomi</taxon>
        <taxon>Mammalia</taxon>
        <taxon>Eutheria</taxon>
        <taxon>Euarchontoglires</taxon>
        <taxon>Primates</taxon>
        <taxon>Haplorrhini</taxon>
        <taxon>Platyrrhini</taxon>
        <taxon>Cebidae</taxon>
        <taxon>Callitrichinae</taxon>
        <taxon>Saguinus</taxon>
    </lineage>
</organism>
<feature type="region of interest" description="Disordered" evidence="1">
    <location>
        <begin position="1"/>
        <end position="22"/>
    </location>
</feature>
<accession>A0ABQ9UM58</accession>
<dbReference type="Pfam" id="PF10218">
    <property type="entry name" value="SPRING1"/>
    <property type="match status" value="1"/>
</dbReference>
<name>A0ABQ9UM58_SAGOE</name>
<evidence type="ECO:0000313" key="3">
    <source>
        <dbReference type="Proteomes" id="UP001266305"/>
    </source>
</evidence>
<sequence>MRLVAAVTQTSRAQNDTAAKAAGRPRLPRLLHFVSRFLQPCGSFSRSGSNRAAVAFQRLFMALALEDPLEWCLAECRASFQSVRHENNYRDP</sequence>
<evidence type="ECO:0000313" key="2">
    <source>
        <dbReference type="EMBL" id="KAK2098163.1"/>
    </source>
</evidence>
<proteinExistence type="predicted"/>
<gene>
    <name evidence="2" type="ORF">P7K49_023614</name>
</gene>
<dbReference type="EMBL" id="JASSZA010000011">
    <property type="protein sequence ID" value="KAK2098163.1"/>
    <property type="molecule type" value="Genomic_DNA"/>
</dbReference>
<feature type="compositionally biased region" description="Polar residues" evidence="1">
    <location>
        <begin position="7"/>
        <end position="17"/>
    </location>
</feature>
<dbReference type="Proteomes" id="UP001266305">
    <property type="component" value="Unassembled WGS sequence"/>
</dbReference>
<protein>
    <submittedName>
        <fullName evidence="2">Uncharacterized protein</fullName>
    </submittedName>
</protein>
<evidence type="ECO:0000256" key="1">
    <source>
        <dbReference type="SAM" id="MobiDB-lite"/>
    </source>
</evidence>
<keyword evidence="3" id="KW-1185">Reference proteome</keyword>
<dbReference type="InterPro" id="IPR019352">
    <property type="entry name" value="SPRING1"/>
</dbReference>
<comment type="caution">
    <text evidence="2">The sequence shown here is derived from an EMBL/GenBank/DDBJ whole genome shotgun (WGS) entry which is preliminary data.</text>
</comment>
<reference evidence="2 3" key="1">
    <citation type="submission" date="2023-05" db="EMBL/GenBank/DDBJ databases">
        <title>B98-5 Cell Line De Novo Hybrid Assembly: An Optical Mapping Approach.</title>
        <authorList>
            <person name="Kananen K."/>
            <person name="Auerbach J.A."/>
            <person name="Kautto E."/>
            <person name="Blachly J.S."/>
        </authorList>
    </citation>
    <scope>NUCLEOTIDE SEQUENCE [LARGE SCALE GENOMIC DNA]</scope>
    <source>
        <strain evidence="2">B95-8</strain>
        <tissue evidence="2">Cell line</tissue>
    </source>
</reference>